<evidence type="ECO:0000313" key="6">
    <source>
        <dbReference type="Proteomes" id="UP000284202"/>
    </source>
</evidence>
<dbReference type="OrthoDB" id="9779623at2"/>
<dbReference type="PRINTS" id="PR00080">
    <property type="entry name" value="SDRFAMILY"/>
</dbReference>
<dbReference type="RefSeq" id="WP_119744760.1">
    <property type="nucleotide sequence ID" value="NZ_QZCG01000001.1"/>
</dbReference>
<dbReference type="GO" id="GO:0016491">
    <property type="term" value="F:oxidoreductase activity"/>
    <property type="evidence" value="ECO:0007669"/>
    <property type="project" value="UniProtKB-KW"/>
</dbReference>
<dbReference type="InterPro" id="IPR057326">
    <property type="entry name" value="KR_dom"/>
</dbReference>
<keyword evidence="2" id="KW-0560">Oxidoreductase</keyword>
<dbReference type="InterPro" id="IPR002347">
    <property type="entry name" value="SDR_fam"/>
</dbReference>
<dbReference type="PRINTS" id="PR00081">
    <property type="entry name" value="GDHRDH"/>
</dbReference>
<dbReference type="PANTHER" id="PTHR24321">
    <property type="entry name" value="DEHYDROGENASES, SHORT CHAIN"/>
    <property type="match status" value="1"/>
</dbReference>
<evidence type="ECO:0000313" key="5">
    <source>
        <dbReference type="EMBL" id="RJE89122.1"/>
    </source>
</evidence>
<dbReference type="Pfam" id="PF13561">
    <property type="entry name" value="adh_short_C2"/>
    <property type="match status" value="1"/>
</dbReference>
<evidence type="ECO:0000259" key="4">
    <source>
        <dbReference type="SMART" id="SM00822"/>
    </source>
</evidence>
<evidence type="ECO:0000256" key="2">
    <source>
        <dbReference type="ARBA" id="ARBA00023002"/>
    </source>
</evidence>
<dbReference type="Proteomes" id="UP000284202">
    <property type="component" value="Unassembled WGS sequence"/>
</dbReference>
<dbReference type="SUPFAM" id="SSF51735">
    <property type="entry name" value="NAD(P)-binding Rossmann-fold domains"/>
    <property type="match status" value="1"/>
</dbReference>
<comment type="similarity">
    <text evidence="1">Belongs to the short-chain dehydrogenases/reductases (SDR) family.</text>
</comment>
<dbReference type="InterPro" id="IPR020904">
    <property type="entry name" value="Sc_DH/Rdtase_CS"/>
</dbReference>
<dbReference type="AlphaFoldDB" id="A0A418T7E5"/>
<dbReference type="Gene3D" id="3.40.50.720">
    <property type="entry name" value="NAD(P)-binding Rossmann-like Domain"/>
    <property type="match status" value="1"/>
</dbReference>
<gene>
    <name evidence="5" type="ORF">D3P04_00215</name>
</gene>
<reference evidence="6" key="1">
    <citation type="submission" date="2018-09" db="EMBL/GenBank/DDBJ databases">
        <title>Acidovorax cavernicola nov. sp. isolated from Gruta de las Maravillas (Aracena, Spain).</title>
        <authorList>
            <person name="Jurado V."/>
            <person name="Gutierrez-Patricio S."/>
            <person name="Gonzalez-Pimentel J.L."/>
            <person name="Miller A.Z."/>
            <person name="Laiz L."/>
            <person name="Saiz-Jimenez C."/>
        </authorList>
    </citation>
    <scope>NUCLEOTIDE SEQUENCE [LARGE SCALE GENOMIC DNA]</scope>
    <source>
        <strain evidence="6">1011MAR3C25</strain>
    </source>
</reference>
<proteinExistence type="inferred from homology"/>
<keyword evidence="3" id="KW-0520">NAD</keyword>
<dbReference type="InterPro" id="IPR036291">
    <property type="entry name" value="NAD(P)-bd_dom_sf"/>
</dbReference>
<keyword evidence="6" id="KW-1185">Reference proteome</keyword>
<name>A0A418T7E5_9RHOB</name>
<feature type="domain" description="Ketoreductase" evidence="4">
    <location>
        <begin position="9"/>
        <end position="192"/>
    </location>
</feature>
<accession>A0A418T7E5</accession>
<protein>
    <submittedName>
        <fullName evidence="5">SDR family oxidoreductase</fullName>
    </submittedName>
</protein>
<sequence>MTDIITEPGVLVTGAAGGIGRAVAGLFADQGHAVTLTDRDATGLEDIGGRLRHRGCKVDMIAQDLADPDAPAMLVARTVEKWGGIGVLVNNAAHHGKRQSVLSSEPDEWRQVFEVNVIAAAALARHAALDMARRKTGAIVNVGSIQQALPVSSYAAYVASKGAVAGMTRALAVELGLLGIRVNSVSPGVIGTENFRRELETRHDGASAISYPSLLGRLGTPEDVAHVIAFLAGPHSSHVTGADYVVDGGRGISRRTDPFHAEITHPVSGK</sequence>
<dbReference type="SMART" id="SM00822">
    <property type="entry name" value="PKS_KR"/>
    <property type="match status" value="1"/>
</dbReference>
<evidence type="ECO:0000256" key="1">
    <source>
        <dbReference type="ARBA" id="ARBA00006484"/>
    </source>
</evidence>
<dbReference type="CDD" id="cd05233">
    <property type="entry name" value="SDR_c"/>
    <property type="match status" value="1"/>
</dbReference>
<dbReference type="PANTHER" id="PTHR24321:SF8">
    <property type="entry name" value="ESTRADIOL 17-BETA-DEHYDROGENASE 8-RELATED"/>
    <property type="match status" value="1"/>
</dbReference>
<dbReference type="PROSITE" id="PS00061">
    <property type="entry name" value="ADH_SHORT"/>
    <property type="match status" value="1"/>
</dbReference>
<dbReference type="FunFam" id="3.40.50.720:FF:000084">
    <property type="entry name" value="Short-chain dehydrogenase reductase"/>
    <property type="match status" value="1"/>
</dbReference>
<dbReference type="EMBL" id="QZCG01000001">
    <property type="protein sequence ID" value="RJE89122.1"/>
    <property type="molecule type" value="Genomic_DNA"/>
</dbReference>
<organism evidence="5 6">
    <name type="scientific">Paracoccus onubensis</name>
    <dbReference type="NCBI Taxonomy" id="1675788"/>
    <lineage>
        <taxon>Bacteria</taxon>
        <taxon>Pseudomonadati</taxon>
        <taxon>Pseudomonadota</taxon>
        <taxon>Alphaproteobacteria</taxon>
        <taxon>Rhodobacterales</taxon>
        <taxon>Paracoccaceae</taxon>
        <taxon>Paracoccus</taxon>
    </lineage>
</organism>
<comment type="caution">
    <text evidence="5">The sequence shown here is derived from an EMBL/GenBank/DDBJ whole genome shotgun (WGS) entry which is preliminary data.</text>
</comment>
<evidence type="ECO:0000256" key="3">
    <source>
        <dbReference type="ARBA" id="ARBA00023027"/>
    </source>
</evidence>